<accession>A0ABD3FPV6</accession>
<feature type="compositionally biased region" description="Low complexity" evidence="1">
    <location>
        <begin position="30"/>
        <end position="41"/>
    </location>
</feature>
<evidence type="ECO:0000313" key="3">
    <source>
        <dbReference type="Proteomes" id="UP001632037"/>
    </source>
</evidence>
<protein>
    <submittedName>
        <fullName evidence="2">Uncharacterized protein</fullName>
    </submittedName>
</protein>
<reference evidence="2 3" key="1">
    <citation type="submission" date="2024-09" db="EMBL/GenBank/DDBJ databases">
        <title>Genome sequencing and assembly of Phytophthora oleae, isolate VK10A, causative agent of rot of olive drupes.</title>
        <authorList>
            <person name="Conti Taguali S."/>
            <person name="Riolo M."/>
            <person name="La Spada F."/>
            <person name="Cacciola S.O."/>
            <person name="Dionisio G."/>
        </authorList>
    </citation>
    <scope>NUCLEOTIDE SEQUENCE [LARGE SCALE GENOMIC DNA]</scope>
    <source>
        <strain evidence="2 3">VK10A</strain>
    </source>
</reference>
<comment type="caution">
    <text evidence="2">The sequence shown here is derived from an EMBL/GenBank/DDBJ whole genome shotgun (WGS) entry which is preliminary data.</text>
</comment>
<name>A0ABD3FPV6_9STRA</name>
<organism evidence="2 3">
    <name type="scientific">Phytophthora oleae</name>
    <dbReference type="NCBI Taxonomy" id="2107226"/>
    <lineage>
        <taxon>Eukaryota</taxon>
        <taxon>Sar</taxon>
        <taxon>Stramenopiles</taxon>
        <taxon>Oomycota</taxon>
        <taxon>Peronosporomycetes</taxon>
        <taxon>Peronosporales</taxon>
        <taxon>Peronosporaceae</taxon>
        <taxon>Phytophthora</taxon>
    </lineage>
</organism>
<evidence type="ECO:0000256" key="1">
    <source>
        <dbReference type="SAM" id="MobiDB-lite"/>
    </source>
</evidence>
<dbReference type="Proteomes" id="UP001632037">
    <property type="component" value="Unassembled WGS sequence"/>
</dbReference>
<gene>
    <name evidence="2" type="ORF">V7S43_007228</name>
</gene>
<dbReference type="EMBL" id="JBIMZQ010000013">
    <property type="protein sequence ID" value="KAL3667675.1"/>
    <property type="molecule type" value="Genomic_DNA"/>
</dbReference>
<evidence type="ECO:0000313" key="2">
    <source>
        <dbReference type="EMBL" id="KAL3667675.1"/>
    </source>
</evidence>
<keyword evidence="3" id="KW-1185">Reference proteome</keyword>
<dbReference type="AlphaFoldDB" id="A0ABD3FPV6"/>
<sequence>MASMNTLMLSSHNDVVLSSAWYRLSSRLLASSSSSTSPTYSTMKAPAGMASSDTTPNTDARLDKVELVDRVETVPASNTQAAVGRITNPTRCSIQAWAGQC</sequence>
<feature type="region of interest" description="Disordered" evidence="1">
    <location>
        <begin position="30"/>
        <end position="58"/>
    </location>
</feature>
<proteinExistence type="predicted"/>